<dbReference type="AlphaFoldDB" id="A0AAV4ZW86"/>
<keyword evidence="3" id="KW-1185">Reference proteome</keyword>
<feature type="compositionally biased region" description="Acidic residues" evidence="1">
    <location>
        <begin position="186"/>
        <end position="216"/>
    </location>
</feature>
<protein>
    <submittedName>
        <fullName evidence="2">Uncharacterized protein</fullName>
    </submittedName>
</protein>
<accession>A0AAV4ZW86</accession>
<proteinExistence type="predicted"/>
<evidence type="ECO:0000313" key="2">
    <source>
        <dbReference type="EMBL" id="GJJ05956.1"/>
    </source>
</evidence>
<feature type="compositionally biased region" description="Polar residues" evidence="1">
    <location>
        <begin position="218"/>
        <end position="227"/>
    </location>
</feature>
<evidence type="ECO:0000256" key="1">
    <source>
        <dbReference type="SAM" id="MobiDB-lite"/>
    </source>
</evidence>
<feature type="region of interest" description="Disordered" evidence="1">
    <location>
        <begin position="137"/>
        <end position="161"/>
    </location>
</feature>
<gene>
    <name evidence="2" type="ORF">Clacol_000143</name>
</gene>
<evidence type="ECO:0000313" key="3">
    <source>
        <dbReference type="Proteomes" id="UP001050691"/>
    </source>
</evidence>
<comment type="caution">
    <text evidence="2">The sequence shown here is derived from an EMBL/GenBank/DDBJ whole genome shotgun (WGS) entry which is preliminary data.</text>
</comment>
<dbReference type="EMBL" id="BPWL01000001">
    <property type="protein sequence ID" value="GJJ05956.1"/>
    <property type="molecule type" value="Genomic_DNA"/>
</dbReference>
<dbReference type="Proteomes" id="UP001050691">
    <property type="component" value="Unassembled WGS sequence"/>
</dbReference>
<reference evidence="2" key="1">
    <citation type="submission" date="2021-10" db="EMBL/GenBank/DDBJ databases">
        <title>De novo Genome Assembly of Clathrus columnatus (Basidiomycota, Fungi) Using Illumina and Nanopore Sequence Data.</title>
        <authorList>
            <person name="Ogiso-Tanaka E."/>
            <person name="Itagaki H."/>
            <person name="Hosoya T."/>
            <person name="Hosaka K."/>
        </authorList>
    </citation>
    <scope>NUCLEOTIDE SEQUENCE</scope>
    <source>
        <strain evidence="2">MO-923</strain>
    </source>
</reference>
<name>A0AAV4ZW86_9AGAM</name>
<sequence length="227" mass="26022">MSFNKLEDFTGRYGVRTGQSVINAWNKHNSKREFIDNESPNVPKIKSGEEHNRTLSELERLGTEGNLHHLSDVEESTKDWDCVLLWDPETQVSIPYYAFLPSQVMLIRFYETFISERLNSIVDLTYEGQTSLPTPVSALDFNSRNRNGKKKKRKGGRTAAVPVLNKRQEEDEIEEGEIIEINKEELDADEEDEIEDGEIIEITEEELDADEEEDESGQLHSQCSLGK</sequence>
<organism evidence="2 3">
    <name type="scientific">Clathrus columnatus</name>
    <dbReference type="NCBI Taxonomy" id="1419009"/>
    <lineage>
        <taxon>Eukaryota</taxon>
        <taxon>Fungi</taxon>
        <taxon>Dikarya</taxon>
        <taxon>Basidiomycota</taxon>
        <taxon>Agaricomycotina</taxon>
        <taxon>Agaricomycetes</taxon>
        <taxon>Phallomycetidae</taxon>
        <taxon>Phallales</taxon>
        <taxon>Clathraceae</taxon>
        <taxon>Clathrus</taxon>
    </lineage>
</organism>
<feature type="region of interest" description="Disordered" evidence="1">
    <location>
        <begin position="175"/>
        <end position="227"/>
    </location>
</feature>
<feature type="compositionally biased region" description="Basic residues" evidence="1">
    <location>
        <begin position="146"/>
        <end position="156"/>
    </location>
</feature>